<organism evidence="1 2">
    <name type="scientific">Clostridium botulinum C/D str. DC5</name>
    <dbReference type="NCBI Taxonomy" id="1443128"/>
    <lineage>
        <taxon>Bacteria</taxon>
        <taxon>Bacillati</taxon>
        <taxon>Bacillota</taxon>
        <taxon>Clostridia</taxon>
        <taxon>Eubacteriales</taxon>
        <taxon>Clostridiaceae</taxon>
        <taxon>Clostridium</taxon>
    </lineage>
</organism>
<proteinExistence type="predicted"/>
<reference evidence="1 2" key="1">
    <citation type="submission" date="2014-01" db="EMBL/GenBank/DDBJ databases">
        <title>Plasmidome dynamics in the species complex Clostridium novyi sensu lato converts strains of independent lineages into distinctly different pathogens.</title>
        <authorList>
            <person name="Skarin H."/>
            <person name="Segerman B."/>
        </authorList>
    </citation>
    <scope>NUCLEOTIDE SEQUENCE [LARGE SCALE GENOMIC DNA]</scope>
    <source>
        <strain evidence="1 2">DC5</strain>
    </source>
</reference>
<evidence type="ECO:0000313" key="1">
    <source>
        <dbReference type="EMBL" id="KGM99620.1"/>
    </source>
</evidence>
<gene>
    <name evidence="1" type="ORF">Z955_06645</name>
</gene>
<dbReference type="Proteomes" id="UP000030014">
    <property type="component" value="Unassembled WGS sequence"/>
</dbReference>
<dbReference type="EMBL" id="JDRY01000033">
    <property type="protein sequence ID" value="KGM99620.1"/>
    <property type="molecule type" value="Genomic_DNA"/>
</dbReference>
<sequence length="140" mass="15839">MNNENQPKTYIEVTNNGGYFARFVITYIINGQPVQEDSGIFAVGMTRRLYIAEGTPYVNLQIRVWIFGDLHILYDNRIQTLTSNCFSVYGTIYNPSLYKRPCVDSPIMPPSSLCCNCCPNLCYNCCPGLCCKCCSNYYGC</sequence>
<name>A0A0A0IJ88_CLOBO</name>
<evidence type="ECO:0000313" key="2">
    <source>
        <dbReference type="Proteomes" id="UP000030014"/>
    </source>
</evidence>
<accession>A0A0A0IJ88</accession>
<protein>
    <submittedName>
        <fullName evidence="1">Uncharacterized protein</fullName>
    </submittedName>
</protein>
<comment type="caution">
    <text evidence="1">The sequence shown here is derived from an EMBL/GenBank/DDBJ whole genome shotgun (WGS) entry which is preliminary data.</text>
</comment>
<dbReference type="AlphaFoldDB" id="A0A0A0IJ88"/>